<name>A0A7Y8Y576_9FLAO</name>
<sequence>MEKELIVKWKIKQTEVSNVLKLLPELAQKSKSEKGNLTYEIFQSETEPTEFVLHERYANEEALEFHKNSDHYQNIVVKQIIPLLEVRELMFVKKLS</sequence>
<keyword evidence="2" id="KW-0503">Monooxygenase</keyword>
<dbReference type="Pfam" id="PF03992">
    <property type="entry name" value="ABM"/>
    <property type="match status" value="1"/>
</dbReference>
<protein>
    <submittedName>
        <fullName evidence="2">Antibiotic biosynthesis monooxygenase</fullName>
    </submittedName>
</protein>
<dbReference type="PANTHER" id="PTHR33336">
    <property type="entry name" value="QUINOL MONOOXYGENASE YGIN-RELATED"/>
    <property type="match status" value="1"/>
</dbReference>
<evidence type="ECO:0000259" key="1">
    <source>
        <dbReference type="PROSITE" id="PS51725"/>
    </source>
</evidence>
<dbReference type="EMBL" id="JACBJI010000004">
    <property type="protein sequence ID" value="NYA71510.1"/>
    <property type="molecule type" value="Genomic_DNA"/>
</dbReference>
<dbReference type="GO" id="GO:0005829">
    <property type="term" value="C:cytosol"/>
    <property type="evidence" value="ECO:0007669"/>
    <property type="project" value="TreeGrafter"/>
</dbReference>
<dbReference type="AlphaFoldDB" id="A0A7Y8Y576"/>
<dbReference type="PANTHER" id="PTHR33336:SF3">
    <property type="entry name" value="ABM DOMAIN-CONTAINING PROTEIN"/>
    <property type="match status" value="1"/>
</dbReference>
<dbReference type="InterPro" id="IPR011008">
    <property type="entry name" value="Dimeric_a/b-barrel"/>
</dbReference>
<dbReference type="Proteomes" id="UP000535020">
    <property type="component" value="Unassembled WGS sequence"/>
</dbReference>
<accession>A0A7Y8Y576</accession>
<dbReference type="GO" id="GO:0004497">
    <property type="term" value="F:monooxygenase activity"/>
    <property type="evidence" value="ECO:0007669"/>
    <property type="project" value="UniProtKB-KW"/>
</dbReference>
<dbReference type="InterPro" id="IPR007138">
    <property type="entry name" value="ABM_dom"/>
</dbReference>
<proteinExistence type="predicted"/>
<dbReference type="PROSITE" id="PS51725">
    <property type="entry name" value="ABM"/>
    <property type="match status" value="1"/>
</dbReference>
<evidence type="ECO:0000313" key="2">
    <source>
        <dbReference type="EMBL" id="NYA71510.1"/>
    </source>
</evidence>
<feature type="domain" description="ABM" evidence="1">
    <location>
        <begin position="3"/>
        <end position="92"/>
    </location>
</feature>
<keyword evidence="2" id="KW-0560">Oxidoreductase</keyword>
<organism evidence="2 3">
    <name type="scientific">Flavobacterium agri</name>
    <dbReference type="NCBI Taxonomy" id="2743471"/>
    <lineage>
        <taxon>Bacteria</taxon>
        <taxon>Pseudomonadati</taxon>
        <taxon>Bacteroidota</taxon>
        <taxon>Flavobacteriia</taxon>
        <taxon>Flavobacteriales</taxon>
        <taxon>Flavobacteriaceae</taxon>
        <taxon>Flavobacterium</taxon>
    </lineage>
</organism>
<dbReference type="InterPro" id="IPR050744">
    <property type="entry name" value="AI-2_Isomerase_LsrG"/>
</dbReference>
<dbReference type="Gene3D" id="3.30.70.100">
    <property type="match status" value="1"/>
</dbReference>
<dbReference type="SUPFAM" id="SSF54909">
    <property type="entry name" value="Dimeric alpha+beta barrel"/>
    <property type="match status" value="1"/>
</dbReference>
<evidence type="ECO:0000313" key="3">
    <source>
        <dbReference type="Proteomes" id="UP000535020"/>
    </source>
</evidence>
<gene>
    <name evidence="2" type="ORF">HZF10_11300</name>
</gene>
<keyword evidence="3" id="KW-1185">Reference proteome</keyword>
<reference evidence="2 3" key="1">
    <citation type="submission" date="2020-07" db="EMBL/GenBank/DDBJ databases">
        <authorList>
            <person name="Sun Q."/>
        </authorList>
    </citation>
    <scope>NUCLEOTIDE SEQUENCE [LARGE SCALE GENOMIC DNA]</scope>
    <source>
        <strain evidence="2 3">MAH-1</strain>
    </source>
</reference>
<dbReference type="RefSeq" id="WP_176006313.1">
    <property type="nucleotide sequence ID" value="NZ_JABWMI010000011.1"/>
</dbReference>
<comment type="caution">
    <text evidence="2">The sequence shown here is derived from an EMBL/GenBank/DDBJ whole genome shotgun (WGS) entry which is preliminary data.</text>
</comment>